<evidence type="ECO:0000313" key="3">
    <source>
        <dbReference type="Proteomes" id="UP000294576"/>
    </source>
</evidence>
<dbReference type="InterPro" id="IPR009057">
    <property type="entry name" value="Homeodomain-like_sf"/>
</dbReference>
<organism evidence="2 3">
    <name type="scientific">Rhizobium sullae</name>
    <name type="common">Rhizobium hedysari</name>
    <dbReference type="NCBI Taxonomy" id="50338"/>
    <lineage>
        <taxon>Bacteria</taxon>
        <taxon>Pseudomonadati</taxon>
        <taxon>Pseudomonadota</taxon>
        <taxon>Alphaproteobacteria</taxon>
        <taxon>Hyphomicrobiales</taxon>
        <taxon>Rhizobiaceae</taxon>
        <taxon>Rhizobium/Agrobacterium group</taxon>
        <taxon>Rhizobium</taxon>
    </lineage>
</organism>
<dbReference type="SUPFAM" id="SSF46689">
    <property type="entry name" value="Homeodomain-like"/>
    <property type="match status" value="1"/>
</dbReference>
<comment type="caution">
    <text evidence="2">The sequence shown here is derived from an EMBL/GenBank/DDBJ whole genome shotgun (WGS) entry which is preliminary data.</text>
</comment>
<sequence>MPWKETSVMEERLRFVARLLEGEGMSDVCRAFGISRKTGYKIFNRYKDDGLEALTDRSRRPVRYANQLPEPVEAMIVSCKKSKPHWGARKIRELLVKRLAGDVRVPSKSTVHGVLDRHGLVAHARKRQRHRAEGTALSQALLPNDLWCADFKGEFKLGDGRYCYPLTVTDQVSRYLLACEAFESTRERAVFDAFRRLFTECGLPTAIRSDNGLPFASPNGLYNLSKLSVRWLRLGITLERIRPGRPQQNGRHERMHLTLKKEATRPPGRNILQQQARFDAFVSEFNQERPHEALNMKVPADLYVASSRPYQGLPEIDYPFHDRDALVTNCGRICIYRKKVNISTVLAGQKLGLKEVDDGIWLVSFMHYDLGYIDLEQRTLQTIDNPFGTRLSPMSYVRFVTDVSGMDN</sequence>
<dbReference type="GO" id="GO:0015074">
    <property type="term" value="P:DNA integration"/>
    <property type="evidence" value="ECO:0007669"/>
    <property type="project" value="InterPro"/>
</dbReference>
<dbReference type="PANTHER" id="PTHR47515">
    <property type="entry name" value="LOW CALCIUM RESPONSE LOCUS PROTEIN T"/>
    <property type="match status" value="1"/>
</dbReference>
<gene>
    <name evidence="2" type="ORF">EV132_11986</name>
</gene>
<reference evidence="2 3" key="1">
    <citation type="submission" date="2019-03" db="EMBL/GenBank/DDBJ databases">
        <title>Genomic Encyclopedia of Type Strains, Phase IV (KMG-V): Genome sequencing to study the core and pangenomes of soil and plant-associated prokaryotes.</title>
        <authorList>
            <person name="Whitman W."/>
        </authorList>
    </citation>
    <scope>NUCLEOTIDE SEQUENCE [LARGE SCALE GENOMIC DNA]</scope>
    <source>
        <strain evidence="2 3">Hc14</strain>
    </source>
</reference>
<dbReference type="Pfam" id="PF13565">
    <property type="entry name" value="HTH_32"/>
    <property type="match status" value="1"/>
</dbReference>
<dbReference type="SUPFAM" id="SSF53098">
    <property type="entry name" value="Ribonuclease H-like"/>
    <property type="match status" value="1"/>
</dbReference>
<dbReference type="NCBIfam" id="NF033577">
    <property type="entry name" value="transpos_IS481"/>
    <property type="match status" value="1"/>
</dbReference>
<proteinExistence type="predicted"/>
<evidence type="ECO:0000259" key="1">
    <source>
        <dbReference type="PROSITE" id="PS50994"/>
    </source>
</evidence>
<dbReference type="InterPro" id="IPR001584">
    <property type="entry name" value="Integrase_cat-core"/>
</dbReference>
<evidence type="ECO:0000313" key="2">
    <source>
        <dbReference type="EMBL" id="TCU11090.1"/>
    </source>
</evidence>
<dbReference type="PROSITE" id="PS50994">
    <property type="entry name" value="INTEGRASE"/>
    <property type="match status" value="1"/>
</dbReference>
<dbReference type="PANTHER" id="PTHR47515:SF2">
    <property type="entry name" value="INTEGRASE CORE DOMAIN PROTEIN"/>
    <property type="match status" value="1"/>
</dbReference>
<dbReference type="AlphaFoldDB" id="A0A4R3PU33"/>
<dbReference type="Proteomes" id="UP000294576">
    <property type="component" value="Unassembled WGS sequence"/>
</dbReference>
<dbReference type="GO" id="GO:0003676">
    <property type="term" value="F:nucleic acid binding"/>
    <property type="evidence" value="ECO:0007669"/>
    <property type="project" value="InterPro"/>
</dbReference>
<name>A0A4R3PU33_RHISU</name>
<dbReference type="Gene3D" id="3.30.420.10">
    <property type="entry name" value="Ribonuclease H-like superfamily/Ribonuclease H"/>
    <property type="match status" value="1"/>
</dbReference>
<protein>
    <submittedName>
        <fullName evidence="2">Transposase InsO family protein</fullName>
    </submittedName>
</protein>
<dbReference type="EMBL" id="SMBH01000019">
    <property type="protein sequence ID" value="TCU11090.1"/>
    <property type="molecule type" value="Genomic_DNA"/>
</dbReference>
<accession>A0A4R3PU33</accession>
<dbReference type="InterPro" id="IPR036397">
    <property type="entry name" value="RNaseH_sf"/>
</dbReference>
<dbReference type="InterPro" id="IPR047656">
    <property type="entry name" value="IS481-like_transpos"/>
</dbReference>
<feature type="domain" description="Integrase catalytic" evidence="1">
    <location>
        <begin position="139"/>
        <end position="307"/>
    </location>
</feature>
<dbReference type="RefSeq" id="WP_132567745.1">
    <property type="nucleotide sequence ID" value="NZ_SMBH01000019.1"/>
</dbReference>
<dbReference type="Pfam" id="PF13683">
    <property type="entry name" value="rve_3"/>
    <property type="match status" value="1"/>
</dbReference>
<dbReference type="InterPro" id="IPR012337">
    <property type="entry name" value="RNaseH-like_sf"/>
</dbReference>